<feature type="signal peptide" evidence="2">
    <location>
        <begin position="1"/>
        <end position="19"/>
    </location>
</feature>
<reference evidence="4" key="1">
    <citation type="journal article" date="2019" name="Int. J. Syst. Evol. Microbiol.">
        <title>The Global Catalogue of Microorganisms (GCM) 10K type strain sequencing project: providing services to taxonomists for standard genome sequencing and annotation.</title>
        <authorList>
            <consortium name="The Broad Institute Genomics Platform"/>
            <consortium name="The Broad Institute Genome Sequencing Center for Infectious Disease"/>
            <person name="Wu L."/>
            <person name="Ma J."/>
        </authorList>
    </citation>
    <scope>NUCLEOTIDE SEQUENCE [LARGE SCALE GENOMIC DNA]</scope>
    <source>
        <strain evidence="4">KCTC 22671</strain>
    </source>
</reference>
<feature type="compositionally biased region" description="Acidic residues" evidence="1">
    <location>
        <begin position="31"/>
        <end position="46"/>
    </location>
</feature>
<accession>A0ABW5YJX5</accession>
<feature type="chain" id="PRO_5047227545" evidence="2">
    <location>
        <begin position="20"/>
        <end position="77"/>
    </location>
</feature>
<dbReference type="RefSeq" id="WP_379810891.1">
    <property type="nucleotide sequence ID" value="NZ_JBHUPC010000012.1"/>
</dbReference>
<organism evidence="3 4">
    <name type="scientific">Flavobacterium chuncheonense</name>
    <dbReference type="NCBI Taxonomy" id="2026653"/>
    <lineage>
        <taxon>Bacteria</taxon>
        <taxon>Pseudomonadati</taxon>
        <taxon>Bacteroidota</taxon>
        <taxon>Flavobacteriia</taxon>
        <taxon>Flavobacteriales</taxon>
        <taxon>Flavobacteriaceae</taxon>
        <taxon>Flavobacterium</taxon>
    </lineage>
</organism>
<sequence>MKKLSLALGVLALTFMVSCKETKEEPTTEPTMEEVEIAPEATEEEATTISISEDGVEYSDENTEVEISKDGAEVKQE</sequence>
<dbReference type="PROSITE" id="PS51257">
    <property type="entry name" value="PROKAR_LIPOPROTEIN"/>
    <property type="match status" value="1"/>
</dbReference>
<keyword evidence="4" id="KW-1185">Reference proteome</keyword>
<name>A0ABW5YJX5_9FLAO</name>
<evidence type="ECO:0000256" key="1">
    <source>
        <dbReference type="SAM" id="MobiDB-lite"/>
    </source>
</evidence>
<evidence type="ECO:0000313" key="4">
    <source>
        <dbReference type="Proteomes" id="UP001597534"/>
    </source>
</evidence>
<evidence type="ECO:0000313" key="3">
    <source>
        <dbReference type="EMBL" id="MFD2891320.1"/>
    </source>
</evidence>
<proteinExistence type="predicted"/>
<gene>
    <name evidence="3" type="ORF">ACFS5J_04755</name>
</gene>
<feature type="region of interest" description="Disordered" evidence="1">
    <location>
        <begin position="22"/>
        <end position="77"/>
    </location>
</feature>
<evidence type="ECO:0000256" key="2">
    <source>
        <dbReference type="SAM" id="SignalP"/>
    </source>
</evidence>
<protein>
    <submittedName>
        <fullName evidence="3">Uncharacterized protein</fullName>
    </submittedName>
</protein>
<dbReference type="EMBL" id="JBHUPC010000012">
    <property type="protein sequence ID" value="MFD2891320.1"/>
    <property type="molecule type" value="Genomic_DNA"/>
</dbReference>
<feature type="compositionally biased region" description="Basic and acidic residues" evidence="1">
    <location>
        <begin position="66"/>
        <end position="77"/>
    </location>
</feature>
<dbReference type="Proteomes" id="UP001597534">
    <property type="component" value="Unassembled WGS sequence"/>
</dbReference>
<keyword evidence="2" id="KW-0732">Signal</keyword>
<comment type="caution">
    <text evidence="3">The sequence shown here is derived from an EMBL/GenBank/DDBJ whole genome shotgun (WGS) entry which is preliminary data.</text>
</comment>
<feature type="compositionally biased region" description="Acidic residues" evidence="1">
    <location>
        <begin position="54"/>
        <end position="64"/>
    </location>
</feature>